<feature type="transmembrane region" description="Helical" evidence="5">
    <location>
        <begin position="95"/>
        <end position="115"/>
    </location>
</feature>
<evidence type="ECO:0000313" key="7">
    <source>
        <dbReference type="Proteomes" id="UP001144397"/>
    </source>
</evidence>
<dbReference type="PANTHER" id="PTHR43701:SF2">
    <property type="entry name" value="MEMBRANE TRANSPORTER PROTEIN YJNA-RELATED"/>
    <property type="match status" value="1"/>
</dbReference>
<keyword evidence="3 5" id="KW-1133">Transmembrane helix</keyword>
<sequence length="300" mass="30597">MRTVALHSAMVARSMKAASLNSFAFSTGGIIGTLGGLIGLGGAEFRLPVLIGLFHFRALDAIIVNKAVSLIVVAVALPFRASVVPFAQISDHWGVIANLLAGSLLGAWFGAGVALRLASPALYRVIALLLALIAVVLLFGHGGGTGQPLFEGVLQQVAGVAAGFAIGIFASVLGVAGGELLIPTLILLFGCDVKLAGSLSLAVSLPTMLVGFARYSQDKSFAVLARNRGFLIAMGLGSVAGAFAGSLLLGIVRAEVLLPLLALLLAGSAVKIWLHARRAAPGPRFPPPPSRSTLPTDPTG</sequence>
<organism evidence="6 7">
    <name type="scientific">Xanthobacter flavus</name>
    <dbReference type="NCBI Taxonomy" id="281"/>
    <lineage>
        <taxon>Bacteria</taxon>
        <taxon>Pseudomonadati</taxon>
        <taxon>Pseudomonadota</taxon>
        <taxon>Alphaproteobacteria</taxon>
        <taxon>Hyphomicrobiales</taxon>
        <taxon>Xanthobacteraceae</taxon>
        <taxon>Xanthobacter</taxon>
    </lineage>
</organism>
<evidence type="ECO:0000313" key="6">
    <source>
        <dbReference type="EMBL" id="GLI24202.1"/>
    </source>
</evidence>
<feature type="transmembrane region" description="Helical" evidence="5">
    <location>
        <begin position="63"/>
        <end position="83"/>
    </location>
</feature>
<dbReference type="Proteomes" id="UP001144397">
    <property type="component" value="Unassembled WGS sequence"/>
</dbReference>
<dbReference type="Pfam" id="PF01925">
    <property type="entry name" value="TauE"/>
    <property type="match status" value="2"/>
</dbReference>
<protein>
    <recommendedName>
        <fullName evidence="5">Probable membrane transporter protein</fullName>
    </recommendedName>
</protein>
<feature type="transmembrane region" description="Helical" evidence="5">
    <location>
        <begin position="160"/>
        <end position="189"/>
    </location>
</feature>
<feature type="transmembrane region" description="Helical" evidence="5">
    <location>
        <begin position="256"/>
        <end position="274"/>
    </location>
</feature>
<feature type="transmembrane region" description="Helical" evidence="5">
    <location>
        <begin position="20"/>
        <end position="43"/>
    </location>
</feature>
<dbReference type="EMBL" id="BSDO01000006">
    <property type="protein sequence ID" value="GLI24202.1"/>
    <property type="molecule type" value="Genomic_DNA"/>
</dbReference>
<proteinExistence type="inferred from homology"/>
<name>A0A9W6CRZ3_XANFL</name>
<gene>
    <name evidence="6" type="ORF">XFLAVUS301_38760</name>
</gene>
<accession>A0A9W6CRZ3</accession>
<evidence type="ECO:0000256" key="2">
    <source>
        <dbReference type="ARBA" id="ARBA00022692"/>
    </source>
</evidence>
<keyword evidence="2 5" id="KW-0812">Transmembrane</keyword>
<feature type="transmembrane region" description="Helical" evidence="5">
    <location>
        <begin position="195"/>
        <end position="216"/>
    </location>
</feature>
<dbReference type="PANTHER" id="PTHR43701">
    <property type="entry name" value="MEMBRANE TRANSPORTER PROTEIN MJ0441-RELATED"/>
    <property type="match status" value="1"/>
</dbReference>
<evidence type="ECO:0000256" key="1">
    <source>
        <dbReference type="ARBA" id="ARBA00004141"/>
    </source>
</evidence>
<dbReference type="InterPro" id="IPR051598">
    <property type="entry name" value="TSUP/Inactive_protease-like"/>
</dbReference>
<comment type="similarity">
    <text evidence="5">Belongs to the 4-toluene sulfonate uptake permease (TSUP) (TC 2.A.102) family.</text>
</comment>
<comment type="subcellular location">
    <subcellularLocation>
        <location evidence="5">Cell membrane</location>
        <topology evidence="5">Multi-pass membrane protein</topology>
    </subcellularLocation>
    <subcellularLocation>
        <location evidence="1">Membrane</location>
        <topology evidence="1">Multi-pass membrane protein</topology>
    </subcellularLocation>
</comment>
<reference evidence="6" key="1">
    <citation type="submission" date="2022-12" db="EMBL/GenBank/DDBJ databases">
        <title>Reference genome sequencing for broad-spectrum identification of bacterial and archaeal isolates by mass spectrometry.</title>
        <authorList>
            <person name="Sekiguchi Y."/>
            <person name="Tourlousse D.M."/>
        </authorList>
    </citation>
    <scope>NUCLEOTIDE SEQUENCE</scope>
    <source>
        <strain evidence="6">301</strain>
    </source>
</reference>
<keyword evidence="5" id="KW-1003">Cell membrane</keyword>
<feature type="transmembrane region" description="Helical" evidence="5">
    <location>
        <begin position="228"/>
        <end position="250"/>
    </location>
</feature>
<evidence type="ECO:0000256" key="4">
    <source>
        <dbReference type="ARBA" id="ARBA00023136"/>
    </source>
</evidence>
<evidence type="ECO:0000256" key="5">
    <source>
        <dbReference type="RuleBase" id="RU363041"/>
    </source>
</evidence>
<dbReference type="InterPro" id="IPR002781">
    <property type="entry name" value="TM_pro_TauE-like"/>
</dbReference>
<comment type="caution">
    <text evidence="6">The sequence shown here is derived from an EMBL/GenBank/DDBJ whole genome shotgun (WGS) entry which is preliminary data.</text>
</comment>
<keyword evidence="4 5" id="KW-0472">Membrane</keyword>
<feature type="transmembrane region" description="Helical" evidence="5">
    <location>
        <begin position="121"/>
        <end position="139"/>
    </location>
</feature>
<dbReference type="GO" id="GO:0005886">
    <property type="term" value="C:plasma membrane"/>
    <property type="evidence" value="ECO:0007669"/>
    <property type="project" value="UniProtKB-SubCell"/>
</dbReference>
<dbReference type="AlphaFoldDB" id="A0A9W6CRZ3"/>
<evidence type="ECO:0000256" key="3">
    <source>
        <dbReference type="ARBA" id="ARBA00022989"/>
    </source>
</evidence>